<comment type="caution">
    <text evidence="2">The sequence shown here is derived from an EMBL/GenBank/DDBJ whole genome shotgun (WGS) entry which is preliminary data.</text>
</comment>
<keyword evidence="4" id="KW-1185">Reference proteome</keyword>
<feature type="coiled-coil region" evidence="1">
    <location>
        <begin position="78"/>
        <end position="112"/>
    </location>
</feature>
<dbReference type="EMBL" id="CAXDID020000056">
    <property type="protein sequence ID" value="CAL6007905.1"/>
    <property type="molecule type" value="Genomic_DNA"/>
</dbReference>
<sequence length="115" mass="13554">MQFNTYSQKSRSLRLCLLQRKLIKQPVQKLVPLKMEDSEPETVVNYSASFNNSSVNMSFNECSCFRTYAKIKQMAINVQELIIRTQRLEQLMEKEEKNFKGLKKTVQQIREAVKM</sequence>
<name>A0AA86NUF1_9EUKA</name>
<dbReference type="Proteomes" id="UP001642409">
    <property type="component" value="Unassembled WGS sequence"/>
</dbReference>
<organism evidence="2">
    <name type="scientific">Hexamita inflata</name>
    <dbReference type="NCBI Taxonomy" id="28002"/>
    <lineage>
        <taxon>Eukaryota</taxon>
        <taxon>Metamonada</taxon>
        <taxon>Diplomonadida</taxon>
        <taxon>Hexamitidae</taxon>
        <taxon>Hexamitinae</taxon>
        <taxon>Hexamita</taxon>
    </lineage>
</organism>
<protein>
    <submittedName>
        <fullName evidence="3">Hypothetical_protein</fullName>
    </submittedName>
</protein>
<evidence type="ECO:0000313" key="4">
    <source>
        <dbReference type="Proteomes" id="UP001642409"/>
    </source>
</evidence>
<reference evidence="2" key="1">
    <citation type="submission" date="2023-06" db="EMBL/GenBank/DDBJ databases">
        <authorList>
            <person name="Kurt Z."/>
        </authorList>
    </citation>
    <scope>NUCLEOTIDE SEQUENCE</scope>
</reference>
<gene>
    <name evidence="2" type="ORF">HINF_LOCUS13087</name>
    <name evidence="3" type="ORF">HINF_LOCUS20865</name>
</gene>
<evidence type="ECO:0000256" key="1">
    <source>
        <dbReference type="SAM" id="Coils"/>
    </source>
</evidence>
<dbReference type="EMBL" id="CATOUU010000341">
    <property type="protein sequence ID" value="CAI9925442.1"/>
    <property type="molecule type" value="Genomic_DNA"/>
</dbReference>
<proteinExistence type="predicted"/>
<reference evidence="3 4" key="2">
    <citation type="submission" date="2024-07" db="EMBL/GenBank/DDBJ databases">
        <authorList>
            <person name="Akdeniz Z."/>
        </authorList>
    </citation>
    <scope>NUCLEOTIDE SEQUENCE [LARGE SCALE GENOMIC DNA]</scope>
</reference>
<dbReference type="AlphaFoldDB" id="A0AA86NUF1"/>
<keyword evidence="1" id="KW-0175">Coiled coil</keyword>
<accession>A0AA86NUF1</accession>
<evidence type="ECO:0000313" key="2">
    <source>
        <dbReference type="EMBL" id="CAI9925442.1"/>
    </source>
</evidence>
<evidence type="ECO:0000313" key="3">
    <source>
        <dbReference type="EMBL" id="CAL6007905.1"/>
    </source>
</evidence>